<name>A0A926S1G0_9BACI</name>
<proteinExistence type="inferred from homology"/>
<comment type="caution">
    <text evidence="4">The sequence shown here is derived from an EMBL/GenBank/DDBJ whole genome shotgun (WGS) entry which is preliminary data.</text>
</comment>
<dbReference type="CDD" id="cd06558">
    <property type="entry name" value="crotonase-like"/>
    <property type="match status" value="1"/>
</dbReference>
<accession>A0A926S1G0</accession>
<dbReference type="PROSITE" id="PS00166">
    <property type="entry name" value="ENOYL_COA_HYDRATASE"/>
    <property type="match status" value="1"/>
</dbReference>
<keyword evidence="5" id="KW-1185">Reference proteome</keyword>
<dbReference type="Gene3D" id="1.10.12.10">
    <property type="entry name" value="Lyase 2-enoyl-coa Hydratase, Chain A, domain 2"/>
    <property type="match status" value="1"/>
</dbReference>
<evidence type="ECO:0000256" key="3">
    <source>
        <dbReference type="RuleBase" id="RU003707"/>
    </source>
</evidence>
<dbReference type="InterPro" id="IPR018376">
    <property type="entry name" value="Enoyl-CoA_hyd/isom_CS"/>
</dbReference>
<keyword evidence="2" id="KW-0456">Lyase</keyword>
<dbReference type="InterPro" id="IPR014748">
    <property type="entry name" value="Enoyl-CoA_hydra_C"/>
</dbReference>
<dbReference type="SUPFAM" id="SSF52096">
    <property type="entry name" value="ClpP/crotonase"/>
    <property type="match status" value="1"/>
</dbReference>
<organism evidence="4 5">
    <name type="scientific">Metabacillus arenae</name>
    <dbReference type="NCBI Taxonomy" id="2771434"/>
    <lineage>
        <taxon>Bacteria</taxon>
        <taxon>Bacillati</taxon>
        <taxon>Bacillota</taxon>
        <taxon>Bacilli</taxon>
        <taxon>Bacillales</taxon>
        <taxon>Bacillaceae</taxon>
        <taxon>Metabacillus</taxon>
    </lineage>
</organism>
<dbReference type="FunFam" id="1.10.12.10:FF:000001">
    <property type="entry name" value="Probable enoyl-CoA hydratase, mitochondrial"/>
    <property type="match status" value="1"/>
</dbReference>
<comment type="similarity">
    <text evidence="1 3">Belongs to the enoyl-CoA hydratase/isomerase family.</text>
</comment>
<evidence type="ECO:0000313" key="5">
    <source>
        <dbReference type="Proteomes" id="UP000626844"/>
    </source>
</evidence>
<dbReference type="PANTHER" id="PTHR11941">
    <property type="entry name" value="ENOYL-COA HYDRATASE-RELATED"/>
    <property type="match status" value="1"/>
</dbReference>
<dbReference type="FunFam" id="3.90.226.10:FF:000009">
    <property type="entry name" value="Carnitinyl-CoA dehydratase"/>
    <property type="match status" value="1"/>
</dbReference>
<protein>
    <submittedName>
        <fullName evidence="4">Enoyl-CoA hydratase/isomerase family protein</fullName>
    </submittedName>
</protein>
<dbReference type="EMBL" id="JACXAI010000014">
    <property type="protein sequence ID" value="MBD1380974.1"/>
    <property type="molecule type" value="Genomic_DNA"/>
</dbReference>
<gene>
    <name evidence="4" type="ORF">IC621_12095</name>
</gene>
<dbReference type="GO" id="GO:0016836">
    <property type="term" value="F:hydro-lyase activity"/>
    <property type="evidence" value="ECO:0007669"/>
    <property type="project" value="UniProtKB-ARBA"/>
</dbReference>
<dbReference type="Pfam" id="PF00378">
    <property type="entry name" value="ECH_1"/>
    <property type="match status" value="1"/>
</dbReference>
<dbReference type="InterPro" id="IPR001753">
    <property type="entry name" value="Enoyl-CoA_hydra/iso"/>
</dbReference>
<dbReference type="Proteomes" id="UP000626844">
    <property type="component" value="Unassembled WGS sequence"/>
</dbReference>
<dbReference type="RefSeq" id="WP_191158569.1">
    <property type="nucleotide sequence ID" value="NZ_JACXAI010000014.1"/>
</dbReference>
<reference evidence="4" key="1">
    <citation type="submission" date="2020-09" db="EMBL/GenBank/DDBJ databases">
        <title>A novel bacterium of genus Bacillus, isolated from South China Sea.</title>
        <authorList>
            <person name="Huang H."/>
            <person name="Mo K."/>
            <person name="Hu Y."/>
        </authorList>
    </citation>
    <scope>NUCLEOTIDE SEQUENCE</scope>
    <source>
        <strain evidence="4">IB182487</strain>
    </source>
</reference>
<dbReference type="AlphaFoldDB" id="A0A926S1G0"/>
<evidence type="ECO:0000313" key="4">
    <source>
        <dbReference type="EMBL" id="MBD1380974.1"/>
    </source>
</evidence>
<dbReference type="PANTHER" id="PTHR11941:SF54">
    <property type="entry name" value="ENOYL-COA HYDRATASE, MITOCHONDRIAL"/>
    <property type="match status" value="1"/>
</dbReference>
<dbReference type="InterPro" id="IPR029045">
    <property type="entry name" value="ClpP/crotonase-like_dom_sf"/>
</dbReference>
<dbReference type="Gene3D" id="3.90.226.10">
    <property type="entry name" value="2-enoyl-CoA Hydratase, Chain A, domain 1"/>
    <property type="match status" value="1"/>
</dbReference>
<sequence>MSFIRWNKIGQDGTIAQIVLDRPEARNAFTTEIAEQLLDIFRNIAESDVRVVLLTSSNPKAFCSGADLKERNGMTETEWRNQHKLFENMFNAIADMPQPVIAVVDGFALAGGFEMVLNCDMIVAARTAIFGLPEVTRGIMPGCGGSRLLPKRIGVHRAKEWLCTGKFVTAEEADRAGLLNRLTGASDLYTQALELAEIIAGNAPIAVRSCKSSVDQLFGMNDKEARGQEIVYYNRCVDTEDRLEGVRAFVEKRPPSFVGR</sequence>
<evidence type="ECO:0000256" key="2">
    <source>
        <dbReference type="ARBA" id="ARBA00023239"/>
    </source>
</evidence>
<evidence type="ECO:0000256" key="1">
    <source>
        <dbReference type="ARBA" id="ARBA00005254"/>
    </source>
</evidence>
<dbReference type="GO" id="GO:0006635">
    <property type="term" value="P:fatty acid beta-oxidation"/>
    <property type="evidence" value="ECO:0007669"/>
    <property type="project" value="TreeGrafter"/>
</dbReference>